<evidence type="ECO:0000256" key="7">
    <source>
        <dbReference type="ARBA" id="ARBA00023015"/>
    </source>
</evidence>
<evidence type="ECO:0000256" key="10">
    <source>
        <dbReference type="HAMAP-Rule" id="MF_00383"/>
    </source>
</evidence>
<reference evidence="14" key="1">
    <citation type="submission" date="2022-09" db="EMBL/GenBank/DDBJ databases">
        <title>Haloadaptaus new haloarchaeum isolated from saline soil.</title>
        <authorList>
            <person name="Duran-Viseras A."/>
            <person name="Sanchez-Porro C."/>
            <person name="Ventosa A."/>
        </authorList>
    </citation>
    <scope>NUCLEOTIDE SEQUENCE</scope>
    <source>
        <strain evidence="14">F3-133</strain>
    </source>
</reference>
<evidence type="ECO:0000256" key="11">
    <source>
        <dbReference type="PROSITE-ProRule" id="PRU00469"/>
    </source>
</evidence>
<evidence type="ECO:0000256" key="3">
    <source>
        <dbReference type="ARBA" id="ARBA00022723"/>
    </source>
</evidence>
<dbReference type="CDD" id="cd20549">
    <property type="entry name" value="CYCLIN_TFIIB_archaea_like_rpt1"/>
    <property type="match status" value="1"/>
</dbReference>
<evidence type="ECO:0000256" key="1">
    <source>
        <dbReference type="ARBA" id="ARBA00010857"/>
    </source>
</evidence>
<dbReference type="InterPro" id="IPR023486">
    <property type="entry name" value="TFIIB_CS"/>
</dbReference>
<dbReference type="InterPro" id="IPR013763">
    <property type="entry name" value="Cyclin-like_dom"/>
</dbReference>
<dbReference type="InterPro" id="IPR036915">
    <property type="entry name" value="Cyclin-like_sf"/>
</dbReference>
<dbReference type="Gene3D" id="1.10.472.10">
    <property type="entry name" value="Cyclin-like"/>
    <property type="match status" value="1"/>
</dbReference>
<dbReference type="Gene3D" id="1.10.472.170">
    <property type="match status" value="1"/>
</dbReference>
<keyword evidence="7 10" id="KW-0805">Transcription regulation</keyword>
<accession>A0A9Q4C4Z1</accession>
<dbReference type="InterPro" id="IPR013150">
    <property type="entry name" value="TFIIB_cyclin"/>
</dbReference>
<evidence type="ECO:0000256" key="6">
    <source>
        <dbReference type="ARBA" id="ARBA00022833"/>
    </source>
</evidence>
<dbReference type="Proteomes" id="UP001149411">
    <property type="component" value="Unassembled WGS sequence"/>
</dbReference>
<dbReference type="PROSITE" id="PS51134">
    <property type="entry name" value="ZF_TFIIB"/>
    <property type="match status" value="1"/>
</dbReference>
<dbReference type="PRINTS" id="PR00685">
    <property type="entry name" value="TIFACTORIIB"/>
</dbReference>
<dbReference type="SMART" id="SM00385">
    <property type="entry name" value="CYCLIN"/>
    <property type="match status" value="2"/>
</dbReference>
<name>A0A9Q4C4Z1_9EURY</name>
<evidence type="ECO:0000256" key="8">
    <source>
        <dbReference type="ARBA" id="ARBA00023163"/>
    </source>
</evidence>
<evidence type="ECO:0000256" key="5">
    <source>
        <dbReference type="ARBA" id="ARBA00022771"/>
    </source>
</evidence>
<evidence type="ECO:0000259" key="13">
    <source>
        <dbReference type="PROSITE" id="PS51134"/>
    </source>
</evidence>
<dbReference type="SUPFAM" id="SSF47954">
    <property type="entry name" value="Cyclin-like"/>
    <property type="match status" value="2"/>
</dbReference>
<organism evidence="14 15">
    <name type="scientific">Halorutilus salinus</name>
    <dbReference type="NCBI Taxonomy" id="2487751"/>
    <lineage>
        <taxon>Archaea</taxon>
        <taxon>Methanobacteriati</taxon>
        <taxon>Methanobacteriota</taxon>
        <taxon>Stenosarchaea group</taxon>
        <taxon>Halobacteria</taxon>
        <taxon>Halorutilales</taxon>
        <taxon>Halorutilaceae</taxon>
        <taxon>Halorutilus</taxon>
    </lineage>
</organism>
<dbReference type="Pfam" id="PF08271">
    <property type="entry name" value="Zn_Ribbon_TF"/>
    <property type="match status" value="1"/>
</dbReference>
<feature type="region of interest" description="Disordered" evidence="12">
    <location>
        <begin position="1"/>
        <end position="32"/>
    </location>
</feature>
<feature type="repeat" description="1" evidence="10">
    <location>
        <begin position="146"/>
        <end position="229"/>
    </location>
</feature>
<proteinExistence type="inferred from homology"/>
<feature type="binding site" evidence="10">
    <location>
        <position position="55"/>
    </location>
    <ligand>
        <name>Zn(2+)</name>
        <dbReference type="ChEBI" id="CHEBI:29105"/>
    </ligand>
</feature>
<feature type="binding site" evidence="10">
    <location>
        <position position="33"/>
    </location>
    <ligand>
        <name>Zn(2+)</name>
        <dbReference type="ChEBI" id="CHEBI:29105"/>
    </ligand>
</feature>
<feature type="domain" description="TFIIB-type" evidence="13">
    <location>
        <begin position="29"/>
        <end position="60"/>
    </location>
</feature>
<keyword evidence="4 10" id="KW-0677">Repeat</keyword>
<dbReference type="InterPro" id="IPR023484">
    <property type="entry name" value="TFIIB_arc"/>
</dbReference>
<feature type="repeat" description="2" evidence="10">
    <location>
        <begin position="240"/>
        <end position="321"/>
    </location>
</feature>
<keyword evidence="8 10" id="KW-0804">Transcription</keyword>
<protein>
    <recommendedName>
        <fullName evidence="2 10">Transcription initiation factor IIB</fullName>
        <shortName evidence="10">TFIIB</shortName>
    </recommendedName>
</protein>
<comment type="function">
    <text evidence="9 10">Stabilizes TBP binding to an archaeal box-A promoter. Also responsible for recruiting RNA polymerase II to the pre-initiation complex (DNA-TBP-TFIIB).</text>
</comment>
<dbReference type="GO" id="GO:0097550">
    <property type="term" value="C:transcription preinitiation complex"/>
    <property type="evidence" value="ECO:0007669"/>
    <property type="project" value="TreeGrafter"/>
</dbReference>
<dbReference type="FunFam" id="1.10.472.170:FF:000001">
    <property type="entry name" value="Transcription initiation factor IIB"/>
    <property type="match status" value="1"/>
</dbReference>
<keyword evidence="3 10" id="KW-0479">Metal-binding</keyword>
<feature type="compositionally biased region" description="Basic and acidic residues" evidence="12">
    <location>
        <begin position="1"/>
        <end position="16"/>
    </location>
</feature>
<dbReference type="PROSITE" id="PS00782">
    <property type="entry name" value="TFIIB"/>
    <property type="match status" value="1"/>
</dbReference>
<gene>
    <name evidence="10" type="primary">tfb</name>
    <name evidence="14" type="ORF">EGH25_03415</name>
</gene>
<dbReference type="GO" id="GO:0008270">
    <property type="term" value="F:zinc ion binding"/>
    <property type="evidence" value="ECO:0007669"/>
    <property type="project" value="UniProtKB-UniRule"/>
</dbReference>
<evidence type="ECO:0000313" key="14">
    <source>
        <dbReference type="EMBL" id="MCX2818401.1"/>
    </source>
</evidence>
<evidence type="ECO:0000256" key="2">
    <source>
        <dbReference type="ARBA" id="ARBA00013932"/>
    </source>
</evidence>
<dbReference type="PANTHER" id="PTHR11618">
    <property type="entry name" value="TRANSCRIPTION INITIATION FACTOR IIB-RELATED"/>
    <property type="match status" value="1"/>
</dbReference>
<sequence>MVKENTKTKESVKEYEQEVEEEEETEEDQELVCPECGSEDLVEDAERAEVVCNDCGLVVEEDQVDRGPEWRAFDSDERDDKSRVGAPMTKRMHDKGLTTNIDWRDKDAFGQSLSADRRAQMKRLRKWQNRIRTSGSKERNLQFALGEIDRMASSLNIPESTREIASMIYRRALDENLLPGRSIEAVSASALYAACRQENIPRSLDEISDVSRVEKQEVARTYRYIARQLELEIGPTDPAEFVPRFASELGLSEEVQQKAIEIIEDTAEEGLLSGKSPTGYAAAAIYLASILCNDKRTQKEVAEAANVTEVTIRNRYHEQAEAIGAGV</sequence>
<feature type="binding site" evidence="10">
    <location>
        <position position="52"/>
    </location>
    <ligand>
        <name>Zn(2+)</name>
        <dbReference type="ChEBI" id="CHEBI:29105"/>
    </ligand>
</feature>
<dbReference type="GO" id="GO:0003700">
    <property type="term" value="F:DNA-binding transcription factor activity"/>
    <property type="evidence" value="ECO:0007669"/>
    <property type="project" value="UniProtKB-UniRule"/>
</dbReference>
<evidence type="ECO:0000313" key="15">
    <source>
        <dbReference type="Proteomes" id="UP001149411"/>
    </source>
</evidence>
<evidence type="ECO:0000256" key="4">
    <source>
        <dbReference type="ARBA" id="ARBA00022737"/>
    </source>
</evidence>
<dbReference type="InterPro" id="IPR013137">
    <property type="entry name" value="Znf_TFIIB"/>
</dbReference>
<dbReference type="RefSeq" id="WP_266086224.1">
    <property type="nucleotide sequence ID" value="NZ_RKLV01000003.1"/>
</dbReference>
<dbReference type="AlphaFoldDB" id="A0A9Q4C4Z1"/>
<keyword evidence="5 11" id="KW-0863">Zinc-finger</keyword>
<dbReference type="GO" id="GO:0070897">
    <property type="term" value="P:transcription preinitiation complex assembly"/>
    <property type="evidence" value="ECO:0007669"/>
    <property type="project" value="InterPro"/>
</dbReference>
<dbReference type="FunFam" id="1.10.472.10:FF:000023">
    <property type="entry name" value="Transcription initiation factor IIB"/>
    <property type="match status" value="1"/>
</dbReference>
<evidence type="ECO:0000256" key="9">
    <source>
        <dbReference type="ARBA" id="ARBA00053882"/>
    </source>
</evidence>
<dbReference type="InterPro" id="IPR000812">
    <property type="entry name" value="TFIIB"/>
</dbReference>
<feature type="binding site" evidence="10">
    <location>
        <position position="36"/>
    </location>
    <ligand>
        <name>Zn(2+)</name>
        <dbReference type="ChEBI" id="CHEBI:29105"/>
    </ligand>
</feature>
<dbReference type="Pfam" id="PF00382">
    <property type="entry name" value="TFIIB"/>
    <property type="match status" value="2"/>
</dbReference>
<dbReference type="NCBIfam" id="NF001658">
    <property type="entry name" value="PRK00423.1"/>
    <property type="match status" value="1"/>
</dbReference>
<comment type="caution">
    <text evidence="14">The sequence shown here is derived from an EMBL/GenBank/DDBJ whole genome shotgun (WGS) entry which is preliminary data.</text>
</comment>
<dbReference type="EMBL" id="RKLV01000003">
    <property type="protein sequence ID" value="MCX2818401.1"/>
    <property type="molecule type" value="Genomic_DNA"/>
</dbReference>
<dbReference type="GO" id="GO:0017025">
    <property type="term" value="F:TBP-class protein binding"/>
    <property type="evidence" value="ECO:0007669"/>
    <property type="project" value="InterPro"/>
</dbReference>
<dbReference type="PANTHER" id="PTHR11618:SF13">
    <property type="entry name" value="TRANSCRIPTION INITIATION FACTOR IIB"/>
    <property type="match status" value="1"/>
</dbReference>
<keyword evidence="15" id="KW-1185">Reference proteome</keyword>
<dbReference type="CDD" id="cd20550">
    <property type="entry name" value="CYCLIN_TFIIB_archaea_like_rpt2"/>
    <property type="match status" value="1"/>
</dbReference>
<comment type="similarity">
    <text evidence="1 10">Belongs to the TFIIB family.</text>
</comment>
<feature type="compositionally biased region" description="Acidic residues" evidence="12">
    <location>
        <begin position="17"/>
        <end position="30"/>
    </location>
</feature>
<evidence type="ECO:0000256" key="12">
    <source>
        <dbReference type="SAM" id="MobiDB-lite"/>
    </source>
</evidence>
<keyword evidence="6 10" id="KW-0862">Zinc</keyword>
<dbReference type="SUPFAM" id="SSF57783">
    <property type="entry name" value="Zinc beta-ribbon"/>
    <property type="match status" value="1"/>
</dbReference>
<dbReference type="HAMAP" id="MF_00383">
    <property type="entry name" value="TF2B_arch"/>
    <property type="match status" value="1"/>
</dbReference>